<feature type="signal peptide" evidence="1">
    <location>
        <begin position="1"/>
        <end position="24"/>
    </location>
</feature>
<gene>
    <name evidence="2" type="ORF">HYG85_17595</name>
</gene>
<feature type="chain" id="PRO_5035177974" evidence="1">
    <location>
        <begin position="25"/>
        <end position="234"/>
    </location>
</feature>
<dbReference type="RefSeq" id="WP_212690774.1">
    <property type="nucleotide sequence ID" value="NZ_CP058561.1"/>
</dbReference>
<evidence type="ECO:0000313" key="2">
    <source>
        <dbReference type="EMBL" id="QUH30629.1"/>
    </source>
</evidence>
<proteinExistence type="predicted"/>
<name>A0A8J8MCR0_9FIRM</name>
<protein>
    <submittedName>
        <fullName evidence="2">Uncharacterized protein</fullName>
    </submittedName>
</protein>
<accession>A0A8J8MCR0</accession>
<evidence type="ECO:0000256" key="1">
    <source>
        <dbReference type="SAM" id="SignalP"/>
    </source>
</evidence>
<reference evidence="2 3" key="1">
    <citation type="submission" date="2020-07" db="EMBL/GenBank/DDBJ databases">
        <title>Vallitalea guaymasensis genome.</title>
        <authorList>
            <person name="Postec A."/>
        </authorList>
    </citation>
    <scope>NUCLEOTIDE SEQUENCE [LARGE SCALE GENOMIC DNA]</scope>
    <source>
        <strain evidence="2 3">Ra1766G1</strain>
    </source>
</reference>
<dbReference type="KEGG" id="vgu:HYG85_17595"/>
<keyword evidence="3" id="KW-1185">Reference proteome</keyword>
<dbReference type="EMBL" id="CP058561">
    <property type="protein sequence ID" value="QUH30629.1"/>
    <property type="molecule type" value="Genomic_DNA"/>
</dbReference>
<dbReference type="AlphaFoldDB" id="A0A8J8MCR0"/>
<organism evidence="2 3">
    <name type="scientific">Vallitalea guaymasensis</name>
    <dbReference type="NCBI Taxonomy" id="1185412"/>
    <lineage>
        <taxon>Bacteria</taxon>
        <taxon>Bacillati</taxon>
        <taxon>Bacillota</taxon>
        <taxon>Clostridia</taxon>
        <taxon>Lachnospirales</taxon>
        <taxon>Vallitaleaceae</taxon>
        <taxon>Vallitalea</taxon>
    </lineage>
</organism>
<dbReference type="Proteomes" id="UP000677305">
    <property type="component" value="Chromosome"/>
</dbReference>
<evidence type="ECO:0000313" key="3">
    <source>
        <dbReference type="Proteomes" id="UP000677305"/>
    </source>
</evidence>
<dbReference type="PROSITE" id="PS51257">
    <property type="entry name" value="PROKAR_LIPOPROTEIN"/>
    <property type="match status" value="1"/>
</dbReference>
<keyword evidence="1" id="KW-0732">Signal</keyword>
<sequence length="234" mass="26078">MNRKIILPILIVSLLLFGCQNKYSDNNTSETDSLEFNYNFQNGTDGWMGGLAGIDDDSLTSGFDINFAHADYSLDDNSNKGIYLTSSTKNNNMFMYTTKKLTSRDGLSPLTNYEVDLRFDILPAKNNNESIPMDRLFIKAAIVNIQPSIEVIEKGNNNYLFVNPNTEDASKKINLTTLGNASTLRSDGVKTFQESFNTTTNSNGEMWVIIGVDSDYKGNGSLFLDNIKISINRI</sequence>